<dbReference type="OrthoDB" id="6199301at2"/>
<name>A0A0P7ZMB7_9GAMM</name>
<gene>
    <name evidence="1" type="primary">bamC</name>
    <name evidence="1" type="ORF">HLUCCX14_02250</name>
</gene>
<dbReference type="Proteomes" id="UP000050416">
    <property type="component" value="Unassembled WGS sequence"/>
</dbReference>
<dbReference type="PROSITE" id="PS51257">
    <property type="entry name" value="PROKAR_LIPOPROTEIN"/>
    <property type="match status" value="1"/>
</dbReference>
<comment type="caution">
    <text evidence="1">The sequence shown here is derived from an EMBL/GenBank/DDBJ whole genome shotgun (WGS) entry which is preliminary data.</text>
</comment>
<evidence type="ECO:0000313" key="1">
    <source>
        <dbReference type="EMBL" id="KPQ30398.1"/>
    </source>
</evidence>
<organism evidence="1 2">
    <name type="scientific">Marinobacter excellens HL-55</name>
    <dbReference type="NCBI Taxonomy" id="1305731"/>
    <lineage>
        <taxon>Bacteria</taxon>
        <taxon>Pseudomonadati</taxon>
        <taxon>Pseudomonadota</taxon>
        <taxon>Gammaproteobacteria</taxon>
        <taxon>Pseudomonadales</taxon>
        <taxon>Marinobacteraceae</taxon>
        <taxon>Marinobacter</taxon>
    </lineage>
</organism>
<dbReference type="EMBL" id="LJZQ01000002">
    <property type="protein sequence ID" value="KPQ30398.1"/>
    <property type="molecule type" value="Genomic_DNA"/>
</dbReference>
<sequence>MQVPGRARCTQSHLFRPLIGCLLAGTLAGCGVLEDRSERYVHAPEGEPIQVPEGADNSRFNEIMPIRSINTDDSRRMYPSTIPRPPDMTSEILDQNYVVEELDGRLWLLVNEVPGRLWPVASAWMNDTGLGVAHDSPQLGILQSELANFSKRSRELLGLADEPTASEPRVVLQARLAPGIRRRTTEIQVRVVELDDSPESLIAWNAGAESDGITESRQQALLENLGEFMAQREDSKSFSRAASGMVAQPLVRLMSEEEQAVAVRVELDFGRTWAEVNRSLQDIGAEIQDLNRSERWFHVDFRTEDERSPGWFSWFSNKDEPRHTHTVNIEQRDDAMYVTAERIENYTGEYSSADLLTQLFDHLY</sequence>
<dbReference type="InterPro" id="IPR010653">
    <property type="entry name" value="NlpB/DapX"/>
</dbReference>
<proteinExistence type="predicted"/>
<dbReference type="InterPro" id="IPR042268">
    <property type="entry name" value="BamC_C"/>
</dbReference>
<dbReference type="PATRIC" id="fig|1305731.5.peg.3239"/>
<accession>A0A0P7ZMB7</accession>
<dbReference type="STRING" id="1305731.GCA_000934705_01422"/>
<evidence type="ECO:0000313" key="2">
    <source>
        <dbReference type="Proteomes" id="UP000050416"/>
    </source>
</evidence>
<reference evidence="1 2" key="1">
    <citation type="submission" date="2015-09" db="EMBL/GenBank/DDBJ databases">
        <title>Identification and resolution of microdiversity through metagenomic sequencing of parallel consortia.</title>
        <authorList>
            <person name="Nelson W.C."/>
            <person name="Romine M.F."/>
            <person name="Lindemann S.R."/>
        </authorList>
    </citation>
    <scope>NUCLEOTIDE SEQUENCE [LARGE SCALE GENOMIC DNA]</scope>
    <source>
        <strain evidence="1">HL-55</strain>
    </source>
</reference>
<dbReference type="AlphaFoldDB" id="A0A0P7ZMB7"/>
<protein>
    <submittedName>
        <fullName evidence="1">Outer membrane protein assembly factor BamC</fullName>
    </submittedName>
</protein>
<dbReference type="Pfam" id="PF06804">
    <property type="entry name" value="Lipoprotein_18"/>
    <property type="match status" value="1"/>
</dbReference>
<dbReference type="Gene3D" id="3.30.310.170">
    <property type="entry name" value="Outer membrane protein assembly factor BamC"/>
    <property type="match status" value="1"/>
</dbReference>